<dbReference type="STRING" id="857293.CAAU_2240"/>
<keyword evidence="2" id="KW-1133">Transmembrane helix</keyword>
<dbReference type="InterPro" id="IPR045768">
    <property type="entry name" value="SpoIIE_N"/>
</dbReference>
<evidence type="ECO:0000259" key="3">
    <source>
        <dbReference type="SMART" id="SM00331"/>
    </source>
</evidence>
<feature type="transmembrane region" description="Helical" evidence="2">
    <location>
        <begin position="145"/>
        <end position="163"/>
    </location>
</feature>
<protein>
    <submittedName>
        <fullName evidence="4">Stage II sporulation serine phosphatase for sigma-F activation (SpoIIE)</fullName>
    </submittedName>
</protein>
<keyword evidence="2" id="KW-0812">Transmembrane</keyword>
<comment type="caution">
    <text evidence="4">The sequence shown here is derived from an EMBL/GenBank/DDBJ whole genome shotgun (WGS) entry which is preliminary data.</text>
</comment>
<feature type="transmembrane region" description="Helical" evidence="2">
    <location>
        <begin position="175"/>
        <end position="190"/>
    </location>
</feature>
<dbReference type="InterPro" id="IPR036457">
    <property type="entry name" value="PPM-type-like_dom_sf"/>
</dbReference>
<dbReference type="InterPro" id="IPR001932">
    <property type="entry name" value="PPM-type_phosphatase-like_dom"/>
</dbReference>
<dbReference type="InterPro" id="IPR014221">
    <property type="entry name" value="SpoII_E"/>
</dbReference>
<organism evidence="4 5">
    <name type="scientific">Caloramator australicus RC3</name>
    <dbReference type="NCBI Taxonomy" id="857293"/>
    <lineage>
        <taxon>Bacteria</taxon>
        <taxon>Bacillati</taxon>
        <taxon>Bacillota</taxon>
        <taxon>Clostridia</taxon>
        <taxon>Eubacteriales</taxon>
        <taxon>Clostridiaceae</taxon>
        <taxon>Caloramator</taxon>
    </lineage>
</organism>
<reference evidence="4 5" key="1">
    <citation type="journal article" date="2011" name="J. Bacteriol.">
        <title>Draft genome sequence of Caloramator australicus strain RC3T, a thermoanaerobe from the Great Artesian Basin of Australia.</title>
        <authorList>
            <person name="Ogg C.D."/>
            <person name="Patel B.K.C."/>
        </authorList>
    </citation>
    <scope>NUCLEOTIDE SEQUENCE [LARGE SCALE GENOMIC DNA]</scope>
    <source>
        <strain evidence="4 5">RC3</strain>
    </source>
</reference>
<dbReference type="Pfam" id="PF19732">
    <property type="entry name" value="SpoIIE_N"/>
    <property type="match status" value="1"/>
</dbReference>
<dbReference type="PANTHER" id="PTHR43156:SF2">
    <property type="entry name" value="STAGE II SPORULATION PROTEIN E"/>
    <property type="match status" value="1"/>
</dbReference>
<feature type="transmembrane region" description="Helical" evidence="2">
    <location>
        <begin position="78"/>
        <end position="100"/>
    </location>
</feature>
<dbReference type="eggNOG" id="COG2208">
    <property type="taxonomic scope" value="Bacteria"/>
</dbReference>
<feature type="transmembrane region" description="Helical" evidence="2">
    <location>
        <begin position="25"/>
        <end position="58"/>
    </location>
</feature>
<feature type="transmembrane region" description="Helical" evidence="2">
    <location>
        <begin position="226"/>
        <end position="252"/>
    </location>
</feature>
<accession>I7KW28</accession>
<feature type="transmembrane region" description="Helical" evidence="2">
    <location>
        <begin position="285"/>
        <end position="306"/>
    </location>
</feature>
<feature type="transmembrane region" description="Helical" evidence="2">
    <location>
        <begin position="258"/>
        <end position="278"/>
    </location>
</feature>
<keyword evidence="2" id="KW-0472">Membrane</keyword>
<evidence type="ECO:0000313" key="5">
    <source>
        <dbReference type="Proteomes" id="UP000007652"/>
    </source>
</evidence>
<name>I7KW28_9CLOT</name>
<dbReference type="InterPro" id="IPR052016">
    <property type="entry name" value="Bact_Sigma-Reg"/>
</dbReference>
<dbReference type="Proteomes" id="UP000007652">
    <property type="component" value="Unassembled WGS sequence"/>
</dbReference>
<feature type="domain" description="PPM-type phosphatase" evidence="3">
    <location>
        <begin position="571"/>
        <end position="781"/>
    </location>
</feature>
<evidence type="ECO:0000313" key="4">
    <source>
        <dbReference type="EMBL" id="CCJ34324.1"/>
    </source>
</evidence>
<dbReference type="EMBL" id="CAKP01000114">
    <property type="protein sequence ID" value="CCJ34324.1"/>
    <property type="molecule type" value="Genomic_DNA"/>
</dbReference>
<proteinExistence type="predicted"/>
<dbReference type="OrthoDB" id="9763774at2"/>
<evidence type="ECO:0000256" key="1">
    <source>
        <dbReference type="ARBA" id="ARBA00022801"/>
    </source>
</evidence>
<feature type="transmembrane region" description="Helical" evidence="2">
    <location>
        <begin position="107"/>
        <end position="125"/>
    </location>
</feature>
<dbReference type="SUPFAM" id="SSF81606">
    <property type="entry name" value="PP2C-like"/>
    <property type="match status" value="1"/>
</dbReference>
<dbReference type="AlphaFoldDB" id="I7KW28"/>
<evidence type="ECO:0000256" key="2">
    <source>
        <dbReference type="SAM" id="Phobius"/>
    </source>
</evidence>
<keyword evidence="1" id="KW-0378">Hydrolase</keyword>
<gene>
    <name evidence="4" type="ORF">CAAU_2240</name>
</gene>
<dbReference type="Gene3D" id="3.60.40.10">
    <property type="entry name" value="PPM-type phosphatase domain"/>
    <property type="match status" value="1"/>
</dbReference>
<dbReference type="RefSeq" id="WP_008909580.1">
    <property type="nucleotide sequence ID" value="NZ_CAKP01000114.1"/>
</dbReference>
<keyword evidence="5" id="KW-1185">Reference proteome</keyword>
<dbReference type="GO" id="GO:0004722">
    <property type="term" value="F:protein serine/threonine phosphatase activity"/>
    <property type="evidence" value="ECO:0007669"/>
    <property type="project" value="InterPro"/>
</dbReference>
<dbReference type="Pfam" id="PF07228">
    <property type="entry name" value="SpoIIE"/>
    <property type="match status" value="1"/>
</dbReference>
<dbReference type="SMART" id="SM00331">
    <property type="entry name" value="PP2C_SIG"/>
    <property type="match status" value="1"/>
</dbReference>
<feature type="transmembrane region" description="Helical" evidence="2">
    <location>
        <begin position="196"/>
        <end position="214"/>
    </location>
</feature>
<dbReference type="NCBIfam" id="TIGR02865">
    <property type="entry name" value="spore_II_E"/>
    <property type="match status" value="1"/>
</dbReference>
<sequence length="784" mass="88793">MIEREVLHKKDVKALKREKLKAQHLLLLIFIFFTSRVLFLREIMPFGIALLIASTMILDKEWIMVCGMFSVLGYLTEGHILSAKTHIFLTIWVMILNLFIKSEKKRLFILLASTSILNVLTSVFTHKYFLKNLVLYDVMISSFESSIIISSAYLFTYGLAYFFNKKNVELLKEELISLVLIFLISYAGLWDISYKYVSLKSVLAVLVILTSAYIKDGQVAASVGLLFGLVSSFAGNISVYLVAVYGLCGLVAGALKDLGRIITSVAFMITSVVVMMYANKVDVLFTLEVNILFASIIFILLPSSILDKLNLALDFENKREIPQKLYVERIKDYINRKLDIISKSLNGLASVLAERYENNLSKVNEVKGTVEKIANKVCSNCEGRHFCWQRETYYTYDVFCEMLRMAEKNGKLDIKQVPNSFNLKCVKLNEIIRQINFEMEIIRLNNRWNKKLLNSKIVLAEQIKGISIVVSDLVKDITKSVEFKNELEDKISMLFDINGIKYNDVMVTKNSNNKYEVTIYGVPCQGKTSCSSDIPKLVSQVLGKRMIRENAMCKLDENNKMCHYKLIEAENFGVASAVARLSKEEFSGDSYYFGNVAPGKYIIVISDGMGSGFEAAMESNTTITLIEKFMEAGFDRNTTMKAINSILLLKNNTESFATVDLGIIDLYEGIGEFIKVGAVSTFIKSGFDVEIIENKNLPIGIIEDIEIESEIYQFKNGDIIVMVSDGIIDADNELKDKWISKLLREYSGGNPRELADYILQRAKEKYGDNIKDDLTVIVSKIWKM</sequence>
<dbReference type="PANTHER" id="PTHR43156">
    <property type="entry name" value="STAGE II SPORULATION PROTEIN E-RELATED"/>
    <property type="match status" value="1"/>
</dbReference>